<evidence type="ECO:0000313" key="4">
    <source>
        <dbReference type="Proteomes" id="UP000591272"/>
    </source>
</evidence>
<dbReference type="Proteomes" id="UP000591272">
    <property type="component" value="Unassembled WGS sequence"/>
</dbReference>
<gene>
    <name evidence="3" type="ORF">BJ999_008125</name>
</gene>
<feature type="chain" id="PRO_5030596551" evidence="2">
    <location>
        <begin position="30"/>
        <end position="245"/>
    </location>
</feature>
<feature type="signal peptide" evidence="2">
    <location>
        <begin position="1"/>
        <end position="29"/>
    </location>
</feature>
<comment type="caution">
    <text evidence="3">The sequence shown here is derived from an EMBL/GenBank/DDBJ whole genome shotgun (WGS) entry which is preliminary data.</text>
</comment>
<dbReference type="EMBL" id="JACCBT010000001">
    <property type="protein sequence ID" value="NYE17829.1"/>
    <property type="molecule type" value="Genomic_DNA"/>
</dbReference>
<name>A0A7Y9KJI2_9ACTN</name>
<evidence type="ECO:0000256" key="1">
    <source>
        <dbReference type="SAM" id="MobiDB-lite"/>
    </source>
</evidence>
<proteinExistence type="predicted"/>
<reference evidence="3 4" key="1">
    <citation type="submission" date="2020-07" db="EMBL/GenBank/DDBJ databases">
        <title>Sequencing the genomes of 1000 actinobacteria strains.</title>
        <authorList>
            <person name="Klenk H.-P."/>
        </authorList>
    </citation>
    <scope>NUCLEOTIDE SEQUENCE [LARGE SCALE GENOMIC DNA]</scope>
    <source>
        <strain evidence="3 4">DSM 43461</strain>
    </source>
</reference>
<keyword evidence="2" id="KW-0732">Signal</keyword>
<protein>
    <submittedName>
        <fullName evidence="3">Uncharacterized protein</fullName>
    </submittedName>
</protein>
<feature type="compositionally biased region" description="Pro residues" evidence="1">
    <location>
        <begin position="224"/>
        <end position="239"/>
    </location>
</feature>
<evidence type="ECO:0000256" key="2">
    <source>
        <dbReference type="SAM" id="SignalP"/>
    </source>
</evidence>
<feature type="compositionally biased region" description="Low complexity" evidence="1">
    <location>
        <begin position="208"/>
        <end position="223"/>
    </location>
</feature>
<dbReference type="AlphaFoldDB" id="A0A7Y9KJI2"/>
<evidence type="ECO:0000313" key="3">
    <source>
        <dbReference type="EMBL" id="NYE17829.1"/>
    </source>
</evidence>
<sequence length="245" mass="23479">MRLQALTKCAAVAGALALPFALSAAPASAAPSAAPGGAGSAVAISATGSVVVPPTSSVASAAQRPTSKSAAELPANPLVEARLLNGSAWAGHGRASVADLRVAKLGLSAHAVSAKCENGTGVSHVVGATLGTRALKLGATPNTTVTTDLKGLGAVTVTLNKQVRGYDGNLTVTAIEVSATLAGKTQTISIASASCGKSGGGQPGQPGQPGKPSQPSQPGEPSSPSVPPGEAPAPTPVPGDLPVTG</sequence>
<feature type="region of interest" description="Disordered" evidence="1">
    <location>
        <begin position="193"/>
        <end position="245"/>
    </location>
</feature>
<organism evidence="3 4">
    <name type="scientific">Actinomadura citrea</name>
    <dbReference type="NCBI Taxonomy" id="46158"/>
    <lineage>
        <taxon>Bacteria</taxon>
        <taxon>Bacillati</taxon>
        <taxon>Actinomycetota</taxon>
        <taxon>Actinomycetes</taxon>
        <taxon>Streptosporangiales</taxon>
        <taxon>Thermomonosporaceae</taxon>
        <taxon>Actinomadura</taxon>
    </lineage>
</organism>
<dbReference type="RefSeq" id="WP_179838111.1">
    <property type="nucleotide sequence ID" value="NZ_BMRD01000003.1"/>
</dbReference>
<keyword evidence="4" id="KW-1185">Reference proteome</keyword>
<accession>A0A7Y9KJI2</accession>